<evidence type="ECO:0000313" key="3">
    <source>
        <dbReference type="Proteomes" id="UP000236290"/>
    </source>
</evidence>
<dbReference type="Gene3D" id="3.40.710.10">
    <property type="entry name" value="DD-peptidase/beta-lactamase superfamily"/>
    <property type="match status" value="1"/>
</dbReference>
<accession>A0A2K0UNA0</accession>
<evidence type="ECO:0000259" key="1">
    <source>
        <dbReference type="Pfam" id="PF00144"/>
    </source>
</evidence>
<dbReference type="InterPro" id="IPR001466">
    <property type="entry name" value="Beta-lactam-related"/>
</dbReference>
<dbReference type="InterPro" id="IPR050789">
    <property type="entry name" value="Diverse_Enzym_Activities"/>
</dbReference>
<reference evidence="2 3" key="1">
    <citation type="submission" date="2017-02" db="EMBL/GenBank/DDBJ databases">
        <title>Genomes of Trichoderma spp. with biocontrol activity.</title>
        <authorList>
            <person name="Gardiner D."/>
            <person name="Kazan K."/>
            <person name="Vos C."/>
            <person name="Harvey P."/>
        </authorList>
    </citation>
    <scope>NUCLEOTIDE SEQUENCE [LARGE SCALE GENOMIC DNA]</scope>
    <source>
        <strain evidence="2 3">Tr1</strain>
    </source>
</reference>
<comment type="caution">
    <text evidence="2">The sequence shown here is derived from an EMBL/GenBank/DDBJ whole genome shotgun (WGS) entry which is preliminary data.</text>
</comment>
<dbReference type="SUPFAM" id="SSF56601">
    <property type="entry name" value="beta-lactamase/transpeptidase-like"/>
    <property type="match status" value="1"/>
</dbReference>
<dbReference type="EMBL" id="MTYI01000011">
    <property type="protein sequence ID" value="PNP59253.1"/>
    <property type="molecule type" value="Genomic_DNA"/>
</dbReference>
<dbReference type="OrthoDB" id="428260at2759"/>
<gene>
    <name evidence="2" type="ORF">THARTR1_01041</name>
</gene>
<feature type="domain" description="Beta-lactamase-related" evidence="1">
    <location>
        <begin position="3"/>
        <end position="159"/>
    </location>
</feature>
<dbReference type="Proteomes" id="UP000236290">
    <property type="component" value="Unassembled WGS sequence"/>
</dbReference>
<evidence type="ECO:0000313" key="2">
    <source>
        <dbReference type="EMBL" id="PNP59253.1"/>
    </source>
</evidence>
<organism evidence="2 3">
    <name type="scientific">Trichoderma harzianum</name>
    <name type="common">Hypocrea lixii</name>
    <dbReference type="NCBI Taxonomy" id="5544"/>
    <lineage>
        <taxon>Eukaryota</taxon>
        <taxon>Fungi</taxon>
        <taxon>Dikarya</taxon>
        <taxon>Ascomycota</taxon>
        <taxon>Pezizomycotina</taxon>
        <taxon>Sordariomycetes</taxon>
        <taxon>Hypocreomycetidae</taxon>
        <taxon>Hypocreales</taxon>
        <taxon>Hypocreaceae</taxon>
        <taxon>Trichoderma</taxon>
    </lineage>
</organism>
<dbReference type="PANTHER" id="PTHR43283:SF3">
    <property type="entry name" value="BETA-LACTAMASE FAMILY PROTEIN (AFU_ORTHOLOGUE AFUA_5G07500)"/>
    <property type="match status" value="1"/>
</dbReference>
<dbReference type="Pfam" id="PF00144">
    <property type="entry name" value="Beta-lactamase"/>
    <property type="match status" value="1"/>
</dbReference>
<dbReference type="PANTHER" id="PTHR43283">
    <property type="entry name" value="BETA-LACTAMASE-RELATED"/>
    <property type="match status" value="1"/>
</dbReference>
<protein>
    <recommendedName>
        <fullName evidence="1">Beta-lactamase-related domain-containing protein</fullName>
    </recommendedName>
</protein>
<proteinExistence type="predicted"/>
<name>A0A2K0UNA0_TRIHA</name>
<dbReference type="AlphaFoldDB" id="A0A2K0UNA0"/>
<dbReference type="InterPro" id="IPR012338">
    <property type="entry name" value="Beta-lactam/transpept-like"/>
</dbReference>
<sequence>MSLTSAGKFITNIAALQLVERGILMLDEPIIRYFPEIEKCLLVEEVDEEIRLRSPIRSVTLRQLLLSTSGMGTPDSYQERFGSKGRVPPPDFPDDAHPLARNQFTHLFFEPGEGFEYGWGIYCVQLLVERLGGKDRFFQYVDHHIFGALGMTASTYRPALWGFYVAGLQAAPAPGTLRFVFHAAVDSR</sequence>